<evidence type="ECO:0000313" key="14">
    <source>
        <dbReference type="Proteomes" id="UP000442619"/>
    </source>
</evidence>
<comment type="caution">
    <text evidence="13">The sequence shown here is derived from an EMBL/GenBank/DDBJ whole genome shotgun (WGS) entry which is preliminary data.</text>
</comment>
<evidence type="ECO:0000313" key="13">
    <source>
        <dbReference type="EMBL" id="MST89170.1"/>
    </source>
</evidence>
<evidence type="ECO:0000256" key="5">
    <source>
        <dbReference type="ARBA" id="ARBA00022741"/>
    </source>
</evidence>
<accession>A0A844FUW9</accession>
<keyword evidence="8 11" id="KW-0472">Membrane</keyword>
<dbReference type="InterPro" id="IPR027417">
    <property type="entry name" value="P-loop_NTPase"/>
</dbReference>
<evidence type="ECO:0000256" key="2">
    <source>
        <dbReference type="ARBA" id="ARBA00022448"/>
    </source>
</evidence>
<dbReference type="InterPro" id="IPR003439">
    <property type="entry name" value="ABC_transporter-like_ATP-bd"/>
</dbReference>
<dbReference type="CDD" id="cd03255">
    <property type="entry name" value="ABC_MJ0796_LolCDE_FtsE"/>
    <property type="match status" value="1"/>
</dbReference>
<evidence type="ECO:0000256" key="8">
    <source>
        <dbReference type="ARBA" id="ARBA00023136"/>
    </source>
</evidence>
<name>A0A844FUW9_9FIRM</name>
<evidence type="ECO:0000256" key="9">
    <source>
        <dbReference type="ARBA" id="ARBA00038388"/>
    </source>
</evidence>
<dbReference type="GO" id="GO:0016887">
    <property type="term" value="F:ATP hydrolysis activity"/>
    <property type="evidence" value="ECO:0007669"/>
    <property type="project" value="InterPro"/>
</dbReference>
<keyword evidence="3" id="KW-1003">Cell membrane</keyword>
<proteinExistence type="inferred from homology"/>
<dbReference type="Pfam" id="PF00005">
    <property type="entry name" value="ABC_tran"/>
    <property type="match status" value="1"/>
</dbReference>
<organism evidence="13 14">
    <name type="scientific">Sharpea porci</name>
    <dbReference type="NCBI Taxonomy" id="2652286"/>
    <lineage>
        <taxon>Bacteria</taxon>
        <taxon>Bacillati</taxon>
        <taxon>Bacillota</taxon>
        <taxon>Erysipelotrichia</taxon>
        <taxon>Erysipelotrichales</taxon>
        <taxon>Coprobacillaceae</taxon>
        <taxon>Sharpea</taxon>
    </lineage>
</organism>
<dbReference type="InterPro" id="IPR017911">
    <property type="entry name" value="MacB-like_ATP-bd"/>
</dbReference>
<dbReference type="Pfam" id="PF02687">
    <property type="entry name" value="FtsX"/>
    <property type="match status" value="1"/>
</dbReference>
<keyword evidence="2" id="KW-0813">Transport</keyword>
<feature type="transmembrane region" description="Helical" evidence="11">
    <location>
        <begin position="1003"/>
        <end position="1028"/>
    </location>
</feature>
<dbReference type="Proteomes" id="UP000442619">
    <property type="component" value="Unassembled WGS sequence"/>
</dbReference>
<keyword evidence="5" id="KW-0547">Nucleotide-binding</keyword>
<dbReference type="GO" id="GO:0098796">
    <property type="term" value="C:membrane protein complex"/>
    <property type="evidence" value="ECO:0007669"/>
    <property type="project" value="UniProtKB-ARBA"/>
</dbReference>
<keyword evidence="7 11" id="KW-1133">Transmembrane helix</keyword>
<evidence type="ECO:0000256" key="11">
    <source>
        <dbReference type="SAM" id="Phobius"/>
    </source>
</evidence>
<keyword evidence="14" id="KW-1185">Reference proteome</keyword>
<dbReference type="PROSITE" id="PS00211">
    <property type="entry name" value="ABC_TRANSPORTER_1"/>
    <property type="match status" value="1"/>
</dbReference>
<dbReference type="PROSITE" id="PS50893">
    <property type="entry name" value="ABC_TRANSPORTER_2"/>
    <property type="match status" value="1"/>
</dbReference>
<dbReference type="InterPro" id="IPR017871">
    <property type="entry name" value="ABC_transporter-like_CS"/>
</dbReference>
<gene>
    <name evidence="13" type="ORF">FYJ79_06235</name>
</gene>
<evidence type="ECO:0000259" key="12">
    <source>
        <dbReference type="PROSITE" id="PS50893"/>
    </source>
</evidence>
<comment type="similarity">
    <text evidence="9">Belongs to the ABC transporter superfamily. Macrolide exporter (TC 3.A.1.122) family.</text>
</comment>
<dbReference type="AlphaFoldDB" id="A0A844FUW9"/>
<evidence type="ECO:0000256" key="6">
    <source>
        <dbReference type="ARBA" id="ARBA00022840"/>
    </source>
</evidence>
<dbReference type="GO" id="GO:0005886">
    <property type="term" value="C:plasma membrane"/>
    <property type="evidence" value="ECO:0007669"/>
    <property type="project" value="UniProtKB-SubCell"/>
</dbReference>
<evidence type="ECO:0000256" key="1">
    <source>
        <dbReference type="ARBA" id="ARBA00004429"/>
    </source>
</evidence>
<comment type="subcellular location">
    <subcellularLocation>
        <location evidence="1">Cell inner membrane</location>
        <topology evidence="1">Multi-pass membrane protein</topology>
    </subcellularLocation>
</comment>
<dbReference type="GO" id="GO:0022857">
    <property type="term" value="F:transmembrane transporter activity"/>
    <property type="evidence" value="ECO:0007669"/>
    <property type="project" value="UniProtKB-ARBA"/>
</dbReference>
<dbReference type="InterPro" id="IPR003838">
    <property type="entry name" value="ABC3_permease_C"/>
</dbReference>
<dbReference type="EMBL" id="VUNM01000011">
    <property type="protein sequence ID" value="MST89170.1"/>
    <property type="molecule type" value="Genomic_DNA"/>
</dbReference>
<protein>
    <submittedName>
        <fullName evidence="13">ATP-binding cassette domain-containing protein</fullName>
    </submittedName>
</protein>
<feature type="domain" description="ABC transporter" evidence="12">
    <location>
        <begin position="40"/>
        <end position="278"/>
    </location>
</feature>
<dbReference type="InterPro" id="IPR003593">
    <property type="entry name" value="AAA+_ATPase"/>
</dbReference>
<dbReference type="FunFam" id="3.40.50.300:FF:000032">
    <property type="entry name" value="Export ABC transporter ATP-binding protein"/>
    <property type="match status" value="1"/>
</dbReference>
<reference evidence="13 14" key="1">
    <citation type="submission" date="2019-08" db="EMBL/GenBank/DDBJ databases">
        <title>In-depth cultivation of the pig gut microbiome towards novel bacterial diversity and tailored functional studies.</title>
        <authorList>
            <person name="Wylensek D."/>
            <person name="Hitch T.C.A."/>
            <person name="Clavel T."/>
        </authorList>
    </citation>
    <scope>NUCLEOTIDE SEQUENCE [LARGE SCALE GENOMIC DNA]</scope>
    <source>
        <strain evidence="13 14">CA-Schmier-601-WT-3</strain>
    </source>
</reference>
<sequence length="1132" mass="126376">MTESLRLSLFFLKITFLVLTKEFFYTSYRYRYILEENGMLEIKHITKKYVTGNFTQVALDDVSVNFRDNEFAAILGPSGSGKTTLLNIIGGLDRYDDGDLIINGVSTKRYKDKDWDAYRNNKIGFIFQAYNLIGHQSVLSNVELALTLSGVSASERKKRAIEALKKVGLEKHIHKKPNQLSGGQMQRVAIARALINNPDIILADEPTGALDTKTSIQVMDLLEEVAKDKLVIMVTHNPELAHQYANRIVEVKDGHIIHDSNPVETTNIKNVNKRFKHTRLKFTTALGLSLNNLMTKKGRTALTSFAGSIGIIGIAAILALSSGVNDYIAAQETDMLGSYPITLERQAVDLDAMMNREKKNANKKEHDKNAVYSKNIVGDTVQETKDMIKTNNLNQFKLYLDQHQKDLKKDVTAIEYGYDITPKVYRNDEKAGVVTVSPASLFSSNSQQSSPFASNAFFSKYSMSGAVSSSWSELVSSQNLRKKQYKLLAGHYPQNYNEVVLVLSENNEVSDYTLYTLGMLDIDSMNEMIKAIQEGKKYEDRQHSFDYKEVLGKSYRVFAPSQLFEKKDGVFVDQSANNDYLKAHLNEGLEVKIAGVLRAKKDAEISSGVGYDRTLTNYLLQVGNKSEAITAQLANKNINIMTNKAFGEENSGKTNNFFKMNNNLLKTNTHIQSTTMTLKSSMQPTVTLLGETNASQQTETPEQPETDNNQSSPPATNNKYTVTFKNGESVLASSTYQPGATITTFPETNPIKADENGVHYTFVGWVDQAGNYFTSKQLRSVTVTQDETYTAVFASTSTSSKLEDYLTDDEIKKANEALSNYMKQQVQSNGGAQFDPSKVDMNQLRDLMNKNLGTNISQAQMNQYMMNYATQYLKQNPKLIDKYMKTYLQAYMKKYEKEYLNKIKSSLASNLNQQSLDTLLASMNNTIPTTYDDMMSKLGYSTPEDPSKISLYPHSFDAKKHVESFIKAYNKQVKNDNDKVTYTDLISAVTENITKIVDTISTVLIAFVAISLIVSSIMIAIITYISVLERTKEIGILRALGASKGDISKIFNAETFIEGLLSGIFGIFASWLITFPVNAYVLKTMQVPHVMVLPVKASVVLIGISVILTLMAGFIPSRIAAKKDPVTALRSE</sequence>
<dbReference type="Gene3D" id="3.40.50.300">
    <property type="entry name" value="P-loop containing nucleotide triphosphate hydrolases"/>
    <property type="match status" value="1"/>
</dbReference>
<dbReference type="PANTHER" id="PTHR42798">
    <property type="entry name" value="LIPOPROTEIN-RELEASING SYSTEM ATP-BINDING PROTEIN LOLD"/>
    <property type="match status" value="1"/>
</dbReference>
<feature type="transmembrane region" description="Helical" evidence="11">
    <location>
        <begin position="1056"/>
        <end position="1077"/>
    </location>
</feature>
<keyword evidence="4 11" id="KW-0812">Transmembrane</keyword>
<dbReference type="PANTHER" id="PTHR42798:SF6">
    <property type="entry name" value="CELL DIVISION ATP-BINDING PROTEIN FTSE"/>
    <property type="match status" value="1"/>
</dbReference>
<dbReference type="GO" id="GO:0005524">
    <property type="term" value="F:ATP binding"/>
    <property type="evidence" value="ECO:0007669"/>
    <property type="project" value="UniProtKB-KW"/>
</dbReference>
<dbReference type="SUPFAM" id="SSF52540">
    <property type="entry name" value="P-loop containing nucleoside triphosphate hydrolases"/>
    <property type="match status" value="1"/>
</dbReference>
<feature type="transmembrane region" description="Helical" evidence="11">
    <location>
        <begin position="1097"/>
        <end position="1115"/>
    </location>
</feature>
<evidence type="ECO:0000256" key="7">
    <source>
        <dbReference type="ARBA" id="ARBA00022989"/>
    </source>
</evidence>
<feature type="region of interest" description="Disordered" evidence="10">
    <location>
        <begin position="693"/>
        <end position="719"/>
    </location>
</feature>
<keyword evidence="6 13" id="KW-0067">ATP-binding</keyword>
<evidence type="ECO:0000256" key="4">
    <source>
        <dbReference type="ARBA" id="ARBA00022692"/>
    </source>
</evidence>
<evidence type="ECO:0000256" key="3">
    <source>
        <dbReference type="ARBA" id="ARBA00022475"/>
    </source>
</evidence>
<dbReference type="SMART" id="SM00382">
    <property type="entry name" value="AAA"/>
    <property type="match status" value="1"/>
</dbReference>
<evidence type="ECO:0000256" key="10">
    <source>
        <dbReference type="SAM" id="MobiDB-lite"/>
    </source>
</evidence>